<dbReference type="eggNOG" id="ENOG5032AV4">
    <property type="taxonomic scope" value="Bacteria"/>
</dbReference>
<dbReference type="Proteomes" id="UP000015503">
    <property type="component" value="Chromosome"/>
</dbReference>
<dbReference type="RefSeq" id="WP_016493431.1">
    <property type="nucleotide sequence ID" value="NC_021499.1"/>
</dbReference>
<evidence type="ECO:0000313" key="2">
    <source>
        <dbReference type="Proteomes" id="UP000015503"/>
    </source>
</evidence>
<keyword evidence="2" id="KW-1185">Reference proteome</keyword>
<gene>
    <name evidence="1" type="ORF">PCA10_35570</name>
</gene>
<protein>
    <submittedName>
        <fullName evidence="1">Uncharacterized protein</fullName>
    </submittedName>
</protein>
<dbReference type="STRING" id="1245471.PCA10_35570"/>
<dbReference type="AlphaFoldDB" id="S6BJB1"/>
<dbReference type="PATRIC" id="fig|1245471.3.peg.3595"/>
<accession>S6BJB1</accession>
<evidence type="ECO:0000313" key="1">
    <source>
        <dbReference type="EMBL" id="BAN49289.1"/>
    </source>
</evidence>
<sequence length="112" mass="12670">MEIMAMQLTPLELFALDKLLDGQESIVLALQCAQAKVLERVETRDGFYSVIELEQPPSDLGRLAEREWRFRIRNKSVGGYFVCWPDGESSLCLEAVLGREMPVAMLVPELLV</sequence>
<organism evidence="1 2">
    <name type="scientific">Metapseudomonas resinovorans NBRC 106553</name>
    <dbReference type="NCBI Taxonomy" id="1245471"/>
    <lineage>
        <taxon>Bacteria</taxon>
        <taxon>Pseudomonadati</taxon>
        <taxon>Pseudomonadota</taxon>
        <taxon>Gammaproteobacteria</taxon>
        <taxon>Pseudomonadales</taxon>
        <taxon>Pseudomonadaceae</taxon>
        <taxon>Metapseudomonas</taxon>
    </lineage>
</organism>
<proteinExistence type="predicted"/>
<name>S6BJB1_METRE</name>
<dbReference type="EMBL" id="AP013068">
    <property type="protein sequence ID" value="BAN49289.1"/>
    <property type="molecule type" value="Genomic_DNA"/>
</dbReference>
<dbReference type="KEGG" id="pre:PCA10_35570"/>
<dbReference type="OrthoDB" id="6924111at2"/>
<dbReference type="HOGENOM" id="CLU_2143706_0_0_6"/>
<reference evidence="1 2" key="1">
    <citation type="journal article" date="2013" name="Genome Announc.">
        <title>Complete Genome Sequence of the Carbazole Degrader Pseudomonas resinovorans Strain CA10 (NBRC 106553).</title>
        <authorList>
            <person name="Shintani M."/>
            <person name="Hosoyama A."/>
            <person name="Ohji S."/>
            <person name="Tsuchikane K."/>
            <person name="Takarada H."/>
            <person name="Yamazoe A."/>
            <person name="Fujita N."/>
            <person name="Nojiri H."/>
        </authorList>
    </citation>
    <scope>NUCLEOTIDE SEQUENCE [LARGE SCALE GENOMIC DNA]</scope>
    <source>
        <strain evidence="1 2">NBRC 106553</strain>
    </source>
</reference>